<reference evidence="3" key="1">
    <citation type="submission" date="2021-04" db="EMBL/GenBank/DDBJ databases">
        <authorList>
            <person name="Yoon J."/>
        </authorList>
    </citation>
    <scope>NUCLEOTIDE SEQUENCE</scope>
    <source>
        <strain evidence="3">KMU-90</strain>
    </source>
</reference>
<dbReference type="EMBL" id="JAGTUU010000008">
    <property type="protein sequence ID" value="MBS0126173.1"/>
    <property type="molecule type" value="Genomic_DNA"/>
</dbReference>
<evidence type="ECO:0000256" key="1">
    <source>
        <dbReference type="SAM" id="MobiDB-lite"/>
    </source>
</evidence>
<feature type="chain" id="PRO_5035261950" evidence="2">
    <location>
        <begin position="23"/>
        <end position="149"/>
    </location>
</feature>
<dbReference type="AlphaFoldDB" id="A0A8J7WIZ0"/>
<comment type="caution">
    <text evidence="3">The sequence shown here is derived from an EMBL/GenBank/DDBJ whole genome shotgun (WGS) entry which is preliminary data.</text>
</comment>
<feature type="region of interest" description="Disordered" evidence="1">
    <location>
        <begin position="83"/>
        <end position="149"/>
    </location>
</feature>
<evidence type="ECO:0000313" key="3">
    <source>
        <dbReference type="EMBL" id="MBS0126173.1"/>
    </source>
</evidence>
<proteinExistence type="predicted"/>
<evidence type="ECO:0000256" key="2">
    <source>
        <dbReference type="SAM" id="SignalP"/>
    </source>
</evidence>
<name>A0A8J7WIZ0_9RHOB</name>
<dbReference type="Proteomes" id="UP000681356">
    <property type="component" value="Unassembled WGS sequence"/>
</dbReference>
<gene>
    <name evidence="3" type="ORF">KB874_18965</name>
</gene>
<sequence length="149" mass="14941">MRISRIVAVSAAVAMMAGIAMGGEGVDHAKASMHAEGFGKLSIAEGDDATVIFGRKGKMLGVVVLDPDSEEVIAQGKFQNGKMVGDDIVPARHHKDDGVKYGDRDQARNAGKGKGGEESPAAGESGGTATHKRGDGAGGGINPGTGNGG</sequence>
<organism evidence="3 4">
    <name type="scientific">Thetidibacter halocola</name>
    <dbReference type="NCBI Taxonomy" id="2827239"/>
    <lineage>
        <taxon>Bacteria</taxon>
        <taxon>Pseudomonadati</taxon>
        <taxon>Pseudomonadota</taxon>
        <taxon>Alphaproteobacteria</taxon>
        <taxon>Rhodobacterales</taxon>
        <taxon>Roseobacteraceae</taxon>
        <taxon>Thetidibacter</taxon>
    </lineage>
</organism>
<dbReference type="RefSeq" id="WP_212538124.1">
    <property type="nucleotide sequence ID" value="NZ_JAGTUU010000008.1"/>
</dbReference>
<keyword evidence="4" id="KW-1185">Reference proteome</keyword>
<feature type="compositionally biased region" description="Gly residues" evidence="1">
    <location>
        <begin position="136"/>
        <end position="149"/>
    </location>
</feature>
<protein>
    <submittedName>
        <fullName evidence="3">Uncharacterized protein</fullName>
    </submittedName>
</protein>
<feature type="signal peptide" evidence="2">
    <location>
        <begin position="1"/>
        <end position="22"/>
    </location>
</feature>
<keyword evidence="2" id="KW-0732">Signal</keyword>
<evidence type="ECO:0000313" key="4">
    <source>
        <dbReference type="Proteomes" id="UP000681356"/>
    </source>
</evidence>
<feature type="compositionally biased region" description="Basic and acidic residues" evidence="1">
    <location>
        <begin position="94"/>
        <end position="107"/>
    </location>
</feature>
<accession>A0A8J7WIZ0</accession>